<dbReference type="GO" id="GO:0000160">
    <property type="term" value="P:phosphorelay signal transduction system"/>
    <property type="evidence" value="ECO:0007669"/>
    <property type="project" value="InterPro"/>
</dbReference>
<dbReference type="GeneID" id="92962202"/>
<dbReference type="Gene3D" id="3.40.50.2300">
    <property type="match status" value="1"/>
</dbReference>
<dbReference type="PROSITE" id="PS50110">
    <property type="entry name" value="RESPONSE_REGULATORY"/>
    <property type="match status" value="1"/>
</dbReference>
<sequence length="57" mass="6613">MKILIVEDDHTIAAGLEYTLQQEQYETIICSDFQSAETLIELNLEQFDLSYSHFISD</sequence>
<dbReference type="EMBL" id="CCRF01000081">
    <property type="protein sequence ID" value="CEE02645.1"/>
    <property type="molecule type" value="Genomic_DNA"/>
</dbReference>
<gene>
    <name evidence="3" type="ORF">BT1A1_2854</name>
</gene>
<dbReference type="RefSeq" id="WP_141227971.1">
    <property type="nucleotide sequence ID" value="NZ_CCRF01000081.1"/>
</dbReference>
<feature type="domain" description="Response regulatory" evidence="2">
    <location>
        <begin position="2"/>
        <end position="57"/>
    </location>
</feature>
<dbReference type="AlphaFoldDB" id="A0A090J433"/>
<keyword evidence="4" id="KW-1185">Reference proteome</keyword>
<evidence type="ECO:0000259" key="2">
    <source>
        <dbReference type="PROSITE" id="PS50110"/>
    </source>
</evidence>
<name>A0A090J433_9BACI</name>
<keyword evidence="1" id="KW-0597">Phosphoprotein</keyword>
<evidence type="ECO:0000313" key="3">
    <source>
        <dbReference type="EMBL" id="CEE02645.1"/>
    </source>
</evidence>
<organism evidence="3 4">
    <name type="scientific">Caldibacillus thermoamylovorans</name>
    <dbReference type="NCBI Taxonomy" id="35841"/>
    <lineage>
        <taxon>Bacteria</taxon>
        <taxon>Bacillati</taxon>
        <taxon>Bacillota</taxon>
        <taxon>Bacilli</taxon>
        <taxon>Bacillales</taxon>
        <taxon>Bacillaceae</taxon>
        <taxon>Caldibacillus</taxon>
    </lineage>
</organism>
<dbReference type="SUPFAM" id="SSF52172">
    <property type="entry name" value="CheY-like"/>
    <property type="match status" value="1"/>
</dbReference>
<proteinExistence type="predicted"/>
<feature type="modified residue" description="4-aspartylphosphate" evidence="1">
    <location>
        <position position="57"/>
    </location>
</feature>
<accession>A0A090J433</accession>
<dbReference type="InterPro" id="IPR001789">
    <property type="entry name" value="Sig_transdc_resp-reg_receiver"/>
</dbReference>
<reference evidence="3 4" key="1">
    <citation type="submission" date="2014-07" db="EMBL/GenBank/DDBJ databases">
        <authorList>
            <person name="Wibberg Daniel"/>
        </authorList>
    </citation>
    <scope>NUCLEOTIDE SEQUENCE [LARGE SCALE GENOMIC DNA]</scope>
</reference>
<dbReference type="InterPro" id="IPR011006">
    <property type="entry name" value="CheY-like_superfamily"/>
</dbReference>
<protein>
    <recommendedName>
        <fullName evidence="2">Response regulatory domain-containing protein</fullName>
    </recommendedName>
</protein>
<dbReference type="Proteomes" id="UP000040576">
    <property type="component" value="Unassembled WGS sequence"/>
</dbReference>
<evidence type="ECO:0000313" key="4">
    <source>
        <dbReference type="Proteomes" id="UP000040576"/>
    </source>
</evidence>
<evidence type="ECO:0000256" key="1">
    <source>
        <dbReference type="PROSITE-ProRule" id="PRU00169"/>
    </source>
</evidence>